<feature type="region of interest" description="Disordered" evidence="1">
    <location>
        <begin position="22"/>
        <end position="53"/>
    </location>
</feature>
<name>A0A0M3JTM1_ANISI</name>
<dbReference type="GO" id="GO:0003743">
    <property type="term" value="F:translation initiation factor activity"/>
    <property type="evidence" value="ECO:0007669"/>
    <property type="project" value="InterPro"/>
</dbReference>
<accession>A0A0M3JTM1</accession>
<evidence type="ECO:0000313" key="2">
    <source>
        <dbReference type="EMBL" id="VDK44012.1"/>
    </source>
</evidence>
<dbReference type="AlphaFoldDB" id="A0A0M3JTM1"/>
<dbReference type="InterPro" id="IPR013906">
    <property type="entry name" value="eIF3j"/>
</dbReference>
<dbReference type="WBParaSite" id="ASIM_0001139201-mRNA-1">
    <property type="protein sequence ID" value="ASIM_0001139201-mRNA-1"/>
    <property type="gene ID" value="ASIM_0001139201"/>
</dbReference>
<evidence type="ECO:0000313" key="3">
    <source>
        <dbReference type="Proteomes" id="UP000267096"/>
    </source>
</evidence>
<evidence type="ECO:0000313" key="4">
    <source>
        <dbReference type="WBParaSite" id="ASIM_0001139201-mRNA-1"/>
    </source>
</evidence>
<keyword evidence="3" id="KW-1185">Reference proteome</keyword>
<reference evidence="2 3" key="2">
    <citation type="submission" date="2018-11" db="EMBL/GenBank/DDBJ databases">
        <authorList>
            <consortium name="Pathogen Informatics"/>
        </authorList>
    </citation>
    <scope>NUCLEOTIDE SEQUENCE [LARGE SCALE GENOMIC DNA]</scope>
</reference>
<dbReference type="EMBL" id="UYRR01031029">
    <property type="protein sequence ID" value="VDK44012.1"/>
    <property type="molecule type" value="Genomic_DNA"/>
</dbReference>
<protein>
    <submittedName>
        <fullName evidence="4">Eukaryotic translation initiation factor 3 30 kDa subunit</fullName>
    </submittedName>
</protein>
<organism evidence="4">
    <name type="scientific">Anisakis simplex</name>
    <name type="common">Herring worm</name>
    <dbReference type="NCBI Taxonomy" id="6269"/>
    <lineage>
        <taxon>Eukaryota</taxon>
        <taxon>Metazoa</taxon>
        <taxon>Ecdysozoa</taxon>
        <taxon>Nematoda</taxon>
        <taxon>Chromadorea</taxon>
        <taxon>Rhabditida</taxon>
        <taxon>Spirurina</taxon>
        <taxon>Ascaridomorpha</taxon>
        <taxon>Ascaridoidea</taxon>
        <taxon>Anisakidae</taxon>
        <taxon>Anisakis</taxon>
        <taxon>Anisakis simplex complex</taxon>
    </lineage>
</organism>
<sequence>MFYDDDFEVDVKQLDEKKVTVIEEVEDEKPEEHVPKPQPPSKAKPKSKAKDAFKSLASDLGRELTEKEREEMQKKSDLGFAKDLFGVFISSFQRTNDDDEPMSYMDITTVEEFRSYGEETGLMLAKRANATHYVEMMSVLLRVALEKCTFIPFIITVARYLCDPSSCLRIEGIKQKAKGKGASAKPTMKISQKTNAKLKVDAYDDYDGNDDYDDYDDFM</sequence>
<proteinExistence type="predicted"/>
<reference evidence="4" key="1">
    <citation type="submission" date="2017-02" db="UniProtKB">
        <authorList>
            <consortium name="WormBaseParasite"/>
        </authorList>
    </citation>
    <scope>IDENTIFICATION</scope>
</reference>
<dbReference type="OrthoDB" id="5841389at2759"/>
<dbReference type="GO" id="GO:0005852">
    <property type="term" value="C:eukaryotic translation initiation factor 3 complex"/>
    <property type="evidence" value="ECO:0007669"/>
    <property type="project" value="InterPro"/>
</dbReference>
<evidence type="ECO:0000256" key="1">
    <source>
        <dbReference type="SAM" id="MobiDB-lite"/>
    </source>
</evidence>
<dbReference type="Pfam" id="PF08597">
    <property type="entry name" value="eIF3_subunit"/>
    <property type="match status" value="1"/>
</dbReference>
<gene>
    <name evidence="2" type="ORF">ASIM_LOCUS10950</name>
</gene>
<dbReference type="Proteomes" id="UP000267096">
    <property type="component" value="Unassembled WGS sequence"/>
</dbReference>